<keyword evidence="2" id="KW-0680">Restriction system</keyword>
<dbReference type="InterPro" id="IPR044946">
    <property type="entry name" value="Restrct_endonuc_typeI_TRD_sf"/>
</dbReference>
<gene>
    <name evidence="5" type="ORF">GCM10010831_15920</name>
</gene>
<dbReference type="GO" id="GO:0003677">
    <property type="term" value="F:DNA binding"/>
    <property type="evidence" value="ECO:0007669"/>
    <property type="project" value="UniProtKB-KW"/>
</dbReference>
<name>A0A917EA11_9FLAO</name>
<keyword evidence="6" id="KW-1185">Reference proteome</keyword>
<dbReference type="AlphaFoldDB" id="A0A917EA11"/>
<dbReference type="Proteomes" id="UP000599688">
    <property type="component" value="Unassembled WGS sequence"/>
</dbReference>
<dbReference type="InterPro" id="IPR000055">
    <property type="entry name" value="Restrct_endonuc_typeI_TRD"/>
</dbReference>
<proteinExistence type="inferred from homology"/>
<evidence type="ECO:0000256" key="2">
    <source>
        <dbReference type="ARBA" id="ARBA00022747"/>
    </source>
</evidence>
<accession>A0A917EA11</accession>
<keyword evidence="5" id="KW-0540">Nuclease</keyword>
<reference evidence="5 6" key="1">
    <citation type="journal article" date="2014" name="Int. J. Syst. Evol. Microbiol.">
        <title>Complete genome sequence of Corynebacterium casei LMG S-19264T (=DSM 44701T), isolated from a smear-ripened cheese.</title>
        <authorList>
            <consortium name="US DOE Joint Genome Institute (JGI-PGF)"/>
            <person name="Walter F."/>
            <person name="Albersmeier A."/>
            <person name="Kalinowski J."/>
            <person name="Ruckert C."/>
        </authorList>
    </citation>
    <scope>NUCLEOTIDE SEQUENCE [LARGE SCALE GENOMIC DNA]</scope>
    <source>
        <strain evidence="5 6">CGMCC 1.12925</strain>
    </source>
</reference>
<dbReference type="Gene3D" id="1.10.287.1120">
    <property type="entry name" value="Bipartite methylase S protein"/>
    <property type="match status" value="1"/>
</dbReference>
<dbReference type="GO" id="GO:0009307">
    <property type="term" value="P:DNA restriction-modification system"/>
    <property type="evidence" value="ECO:0007669"/>
    <property type="project" value="UniProtKB-KW"/>
</dbReference>
<comment type="similarity">
    <text evidence="1">Belongs to the type-I restriction system S methylase family.</text>
</comment>
<dbReference type="SUPFAM" id="SSF116734">
    <property type="entry name" value="DNA methylase specificity domain"/>
    <property type="match status" value="2"/>
</dbReference>
<organism evidence="5 6">
    <name type="scientific">Psychroflexus salis</name>
    <dbReference type="NCBI Taxonomy" id="1526574"/>
    <lineage>
        <taxon>Bacteria</taxon>
        <taxon>Pseudomonadati</taxon>
        <taxon>Bacteroidota</taxon>
        <taxon>Flavobacteriia</taxon>
        <taxon>Flavobacteriales</taxon>
        <taxon>Flavobacteriaceae</taxon>
        <taxon>Psychroflexus</taxon>
    </lineage>
</organism>
<dbReference type="Pfam" id="PF01420">
    <property type="entry name" value="Methylase_S"/>
    <property type="match status" value="2"/>
</dbReference>
<evidence type="ECO:0000259" key="4">
    <source>
        <dbReference type="Pfam" id="PF01420"/>
    </source>
</evidence>
<dbReference type="RefSeq" id="WP_188406295.1">
    <property type="nucleotide sequence ID" value="NZ_BMGL01000008.1"/>
</dbReference>
<keyword evidence="5" id="KW-0378">Hydrolase</keyword>
<dbReference type="PANTHER" id="PTHR30408:SF12">
    <property type="entry name" value="TYPE I RESTRICTION ENZYME MJAVIII SPECIFICITY SUBUNIT"/>
    <property type="match status" value="1"/>
</dbReference>
<dbReference type="PANTHER" id="PTHR30408">
    <property type="entry name" value="TYPE-1 RESTRICTION ENZYME ECOKI SPECIFICITY PROTEIN"/>
    <property type="match status" value="1"/>
</dbReference>
<evidence type="ECO:0000256" key="1">
    <source>
        <dbReference type="ARBA" id="ARBA00010923"/>
    </source>
</evidence>
<keyword evidence="5" id="KW-0255">Endonuclease</keyword>
<dbReference type="InterPro" id="IPR052021">
    <property type="entry name" value="Type-I_RS_S_subunit"/>
</dbReference>
<dbReference type="CDD" id="cd17278">
    <property type="entry name" value="RMtype1_S_LdeBORF1052P-TRD2-CR2"/>
    <property type="match status" value="1"/>
</dbReference>
<evidence type="ECO:0000256" key="3">
    <source>
        <dbReference type="ARBA" id="ARBA00023125"/>
    </source>
</evidence>
<dbReference type="EMBL" id="BMGL01000008">
    <property type="protein sequence ID" value="GGE15406.1"/>
    <property type="molecule type" value="Genomic_DNA"/>
</dbReference>
<sequence length="446" mass="52138">MEKYKEYKDSDIIWFNQIPKHWETFRFIDNVYLKHGYQFRDYDFTNEGIRIIKISQLNPKGYLELEKSSFIDAKRLDSFKSIVIQKGDILMALTGGTIGKIVRVDEINEPLLQNYRVGNFFPDKNKLDKDFLYFLLSSKLTKEQIDYLLNRNGQPNIGKESFKSMFFTLPPIKEQTQIANYLDAKTKVIDQKIKLLQQKIIHYKAYRKSLINETVTKGLDKSVKLKDSGVEWIGEIPAHWEVKRLKSLGEISTSSVNKKIEEDQKMISLVNYTDVFKNLNKEIWNNFNFMRVTAKANQIFQKNLKKGDVLFTPSSETAEDIGVSSVVMEDLKNTLYSYHLLRLRFSQEIYDKFKKYMFNNDFVQYYFSKSAKGTTRKILGLNDFNNLQIILPNSVKEQQQIADFLDTKTSTIDKIVKNIETQISTLKELRKTLINEVVTGKVKVVK</sequence>
<evidence type="ECO:0000313" key="6">
    <source>
        <dbReference type="Proteomes" id="UP000599688"/>
    </source>
</evidence>
<dbReference type="GO" id="GO:0004519">
    <property type="term" value="F:endonuclease activity"/>
    <property type="evidence" value="ECO:0007669"/>
    <property type="project" value="UniProtKB-KW"/>
</dbReference>
<feature type="domain" description="Type I restriction modification DNA specificity" evidence="4">
    <location>
        <begin position="19"/>
        <end position="189"/>
    </location>
</feature>
<keyword evidence="3" id="KW-0238">DNA-binding</keyword>
<feature type="domain" description="Type I restriction modification DNA specificity" evidence="4">
    <location>
        <begin position="238"/>
        <end position="423"/>
    </location>
</feature>
<dbReference type="Gene3D" id="3.90.220.20">
    <property type="entry name" value="DNA methylase specificity domains"/>
    <property type="match status" value="2"/>
</dbReference>
<comment type="caution">
    <text evidence="5">The sequence shown here is derived from an EMBL/GenBank/DDBJ whole genome shotgun (WGS) entry which is preliminary data.</text>
</comment>
<protein>
    <submittedName>
        <fullName evidence="5">Type I restriction endonuclease subunit S</fullName>
    </submittedName>
</protein>
<evidence type="ECO:0000313" key="5">
    <source>
        <dbReference type="EMBL" id="GGE15406.1"/>
    </source>
</evidence>